<dbReference type="GO" id="GO:0031640">
    <property type="term" value="P:killing of cells of another organism"/>
    <property type="evidence" value="ECO:0007669"/>
    <property type="project" value="UniProtKB-UniRule"/>
</dbReference>
<dbReference type="EMBL" id="NVOR01000010">
    <property type="protein sequence ID" value="PED83963.1"/>
    <property type="molecule type" value="Genomic_DNA"/>
</dbReference>
<organism evidence="8 9">
    <name type="scientific">Bacillus pseudomycoides</name>
    <dbReference type="NCBI Taxonomy" id="64104"/>
    <lineage>
        <taxon>Bacteria</taxon>
        <taxon>Bacillati</taxon>
        <taxon>Bacillota</taxon>
        <taxon>Bacilli</taxon>
        <taxon>Bacillales</taxon>
        <taxon>Bacillaceae</taxon>
        <taxon>Bacillus</taxon>
        <taxon>Bacillus cereus group</taxon>
    </lineage>
</organism>
<comment type="similarity">
    <text evidence="1 7">Belongs to the type A lantibiotic family.</text>
</comment>
<sequence length="71" mass="7467">MEKHIAALKNPELREGMNFNHPAGNIATEIDADSLSSIIGGDCGPGWVPSITGECTCTNGVTVCSWSKCCK</sequence>
<evidence type="ECO:0000256" key="4">
    <source>
        <dbReference type="ARBA" id="ARBA00022789"/>
    </source>
</evidence>
<proteinExistence type="inferred from homology"/>
<evidence type="ECO:0000256" key="1">
    <source>
        <dbReference type="ARBA" id="ARBA00009379"/>
    </source>
</evidence>
<dbReference type="Pfam" id="PF04604">
    <property type="entry name" value="L_biotic_typeA"/>
    <property type="match status" value="1"/>
</dbReference>
<dbReference type="GO" id="GO:0005102">
    <property type="term" value="F:signaling receptor binding"/>
    <property type="evidence" value="ECO:0007669"/>
    <property type="project" value="UniProtKB-KW"/>
</dbReference>
<evidence type="ECO:0000256" key="5">
    <source>
        <dbReference type="ARBA" id="ARBA00023022"/>
    </source>
</evidence>
<evidence type="ECO:0000256" key="2">
    <source>
        <dbReference type="ARBA" id="ARBA00022529"/>
    </source>
</evidence>
<dbReference type="NCBIfam" id="NF000539">
    <property type="entry name" value="plantaricin"/>
    <property type="match status" value="1"/>
</dbReference>
<reference evidence="8 9" key="1">
    <citation type="submission" date="2017-09" db="EMBL/GenBank/DDBJ databases">
        <title>Large-scale bioinformatics analysis of Bacillus genomes uncovers conserved roles of natural products in bacterial physiology.</title>
        <authorList>
            <consortium name="Agbiome Team Llc"/>
            <person name="Bleich R.M."/>
            <person name="Grubbs K.J."/>
            <person name="Santa Maria K.C."/>
            <person name="Allen S.E."/>
            <person name="Farag S."/>
            <person name="Shank E.A."/>
            <person name="Bowers A."/>
        </authorList>
    </citation>
    <scope>NUCLEOTIDE SEQUENCE [LARGE SCALE GENOMIC DNA]</scope>
    <source>
        <strain evidence="8 9">AFS092012</strain>
    </source>
</reference>
<comment type="caution">
    <text evidence="8">The sequence shown here is derived from an EMBL/GenBank/DDBJ whole genome shotgun (WGS) entry which is preliminary data.</text>
</comment>
<dbReference type="RefSeq" id="WP_097895861.1">
    <property type="nucleotide sequence ID" value="NZ_NVOR01000010.1"/>
</dbReference>
<comment type="function">
    <text evidence="7">Lanthionine-containing peptide antibiotic (lantibiotic) active on Gram-positive bacteria. The bactericidal activity of lantibiotics is based on depolarization of energized bacterial cytoplasmic membranes, initiated by the formation of aqueous transmembrane pores.</text>
</comment>
<name>A0AA91ZVQ5_9BACI</name>
<evidence type="ECO:0000256" key="7">
    <source>
        <dbReference type="RuleBase" id="RU362078"/>
    </source>
</evidence>
<evidence type="ECO:0000313" key="8">
    <source>
        <dbReference type="EMBL" id="PED83963.1"/>
    </source>
</evidence>
<keyword evidence="3" id="KW-0883">Thioether bond</keyword>
<keyword evidence="4 7" id="KW-0425">Lantibiotic</keyword>
<keyword evidence="2 7" id="KW-0929">Antimicrobial</keyword>
<evidence type="ECO:0000256" key="3">
    <source>
        <dbReference type="ARBA" id="ARBA00022784"/>
    </source>
</evidence>
<comment type="PTM">
    <text evidence="7">Maturation of lantibiotics involves the enzymatic conversion of Thr, and Ser into dehydrated AA and the formation of thioether bonds with cysteine. This is followed by membrane translocation and cleavage of the modified precursor.</text>
</comment>
<evidence type="ECO:0000313" key="9">
    <source>
        <dbReference type="Proteomes" id="UP000221020"/>
    </source>
</evidence>
<protein>
    <recommendedName>
        <fullName evidence="7">Lantibiotic</fullName>
    </recommendedName>
</protein>
<dbReference type="GO" id="GO:0005576">
    <property type="term" value="C:extracellular region"/>
    <property type="evidence" value="ECO:0007669"/>
    <property type="project" value="InterPro"/>
</dbReference>
<keyword evidence="6 7" id="KW-0078">Bacteriocin</keyword>
<dbReference type="AlphaFoldDB" id="A0AA91ZVQ5"/>
<gene>
    <name evidence="8" type="ORF">CON65_03530</name>
</gene>
<accession>A0AA91ZVQ5</accession>
<evidence type="ECO:0000256" key="6">
    <source>
        <dbReference type="ARBA" id="ARBA00023048"/>
    </source>
</evidence>
<dbReference type="InterPro" id="IPR007682">
    <property type="entry name" value="Lantibiotic_typ-A_Lactobact"/>
</dbReference>
<dbReference type="GO" id="GO:0042742">
    <property type="term" value="P:defense response to bacterium"/>
    <property type="evidence" value="ECO:0007669"/>
    <property type="project" value="UniProtKB-UniRule"/>
</dbReference>
<keyword evidence="5 7" id="KW-0044">Antibiotic</keyword>
<dbReference type="Proteomes" id="UP000221020">
    <property type="component" value="Unassembled WGS sequence"/>
</dbReference>